<evidence type="ECO:0000256" key="6">
    <source>
        <dbReference type="SAM" id="Phobius"/>
    </source>
</evidence>
<dbReference type="Proteomes" id="UP000553963">
    <property type="component" value="Unassembled WGS sequence"/>
</dbReference>
<keyword evidence="7" id="KW-0813">Transport</keyword>
<feature type="transmembrane region" description="Helical" evidence="6">
    <location>
        <begin position="20"/>
        <end position="41"/>
    </location>
</feature>
<keyword evidence="8" id="KW-1185">Reference proteome</keyword>
<name>A0A840AQ93_9HYPH</name>
<dbReference type="GO" id="GO:0005886">
    <property type="term" value="C:plasma membrane"/>
    <property type="evidence" value="ECO:0007669"/>
    <property type="project" value="UniProtKB-SubCell"/>
</dbReference>
<feature type="transmembrane region" description="Helical" evidence="6">
    <location>
        <begin position="61"/>
        <end position="78"/>
    </location>
</feature>
<evidence type="ECO:0000256" key="3">
    <source>
        <dbReference type="ARBA" id="ARBA00022692"/>
    </source>
</evidence>
<dbReference type="Pfam" id="PF02653">
    <property type="entry name" value="BPD_transp_2"/>
    <property type="match status" value="1"/>
</dbReference>
<keyword evidence="2" id="KW-1003">Cell membrane</keyword>
<dbReference type="PANTHER" id="PTHR47089:SF1">
    <property type="entry name" value="GUANOSINE ABC TRANSPORTER PERMEASE PROTEIN NUPP"/>
    <property type="match status" value="1"/>
</dbReference>
<feature type="transmembrane region" description="Helical" evidence="6">
    <location>
        <begin position="280"/>
        <end position="303"/>
    </location>
</feature>
<sequence>MSFTFPHLRRAHRRLPTALWSILASFVVGGLVLLSTGNNPLTAYRALVSGALSLPNLPDTLNWAMPVVGMTLVAAIPLRAGMLNLGGDGQLVVGGLVAAIVPLHLPFTGFAAIIISMAAAIIAAGLYALLAAWGEISRGIPMLISSLLLNYPAVGVASYLVRFPLRDTTSNLPQSAMIPLDDRLPALVGPLNVGAPVMIAVALAYVWFERRTVGGLELRLSGINARFARYGGIHLARQAYGVMFVSGGIAGLVGSIIVLGSHFRFIDDGLLAPSFGPTGFMAALLAGGQPLGSVAAGLFFAAMQIGGVGMQRDTEVPRVLTMVLQAITILLIALFRRQRTDRE</sequence>
<comment type="caution">
    <text evidence="7">The sequence shown here is derived from an EMBL/GenBank/DDBJ whole genome shotgun (WGS) entry which is preliminary data.</text>
</comment>
<evidence type="ECO:0000256" key="5">
    <source>
        <dbReference type="ARBA" id="ARBA00023136"/>
    </source>
</evidence>
<evidence type="ECO:0000256" key="4">
    <source>
        <dbReference type="ARBA" id="ARBA00022989"/>
    </source>
</evidence>
<evidence type="ECO:0000256" key="2">
    <source>
        <dbReference type="ARBA" id="ARBA00022475"/>
    </source>
</evidence>
<comment type="subcellular location">
    <subcellularLocation>
        <location evidence="1">Cell membrane</location>
        <topology evidence="1">Multi-pass membrane protein</topology>
    </subcellularLocation>
</comment>
<evidence type="ECO:0000313" key="8">
    <source>
        <dbReference type="Proteomes" id="UP000553963"/>
    </source>
</evidence>
<dbReference type="RefSeq" id="WP_183399080.1">
    <property type="nucleotide sequence ID" value="NZ_JACIDS010000003.1"/>
</dbReference>
<evidence type="ECO:0000313" key="7">
    <source>
        <dbReference type="EMBL" id="MBB3931443.1"/>
    </source>
</evidence>
<feature type="transmembrane region" description="Helical" evidence="6">
    <location>
        <begin position="85"/>
        <end position="104"/>
    </location>
</feature>
<dbReference type="AlphaFoldDB" id="A0A840AQ93"/>
<keyword evidence="3 6" id="KW-0812">Transmembrane</keyword>
<protein>
    <submittedName>
        <fullName evidence="7">Simple sugar transport system permease protein</fullName>
    </submittedName>
</protein>
<keyword evidence="4 6" id="KW-1133">Transmembrane helix</keyword>
<feature type="transmembrane region" description="Helical" evidence="6">
    <location>
        <begin position="239"/>
        <end position="260"/>
    </location>
</feature>
<dbReference type="EMBL" id="JACIDS010000003">
    <property type="protein sequence ID" value="MBB3931443.1"/>
    <property type="molecule type" value="Genomic_DNA"/>
</dbReference>
<dbReference type="InterPro" id="IPR001851">
    <property type="entry name" value="ABC_transp_permease"/>
</dbReference>
<dbReference type="GO" id="GO:0022857">
    <property type="term" value="F:transmembrane transporter activity"/>
    <property type="evidence" value="ECO:0007669"/>
    <property type="project" value="InterPro"/>
</dbReference>
<feature type="transmembrane region" description="Helical" evidence="6">
    <location>
        <begin position="187"/>
        <end position="208"/>
    </location>
</feature>
<dbReference type="PANTHER" id="PTHR47089">
    <property type="entry name" value="ABC TRANSPORTER, PERMEASE PROTEIN"/>
    <property type="match status" value="1"/>
</dbReference>
<organism evidence="7 8">
    <name type="scientific">Kaistia hirudinis</name>
    <dbReference type="NCBI Taxonomy" id="1293440"/>
    <lineage>
        <taxon>Bacteria</taxon>
        <taxon>Pseudomonadati</taxon>
        <taxon>Pseudomonadota</taxon>
        <taxon>Alphaproteobacteria</taxon>
        <taxon>Hyphomicrobiales</taxon>
        <taxon>Kaistiaceae</taxon>
        <taxon>Kaistia</taxon>
    </lineage>
</organism>
<evidence type="ECO:0000256" key="1">
    <source>
        <dbReference type="ARBA" id="ARBA00004651"/>
    </source>
</evidence>
<gene>
    <name evidence="7" type="ORF">GGR25_002493</name>
</gene>
<keyword evidence="7" id="KW-0762">Sugar transport</keyword>
<reference evidence="7 8" key="1">
    <citation type="submission" date="2020-08" db="EMBL/GenBank/DDBJ databases">
        <title>Genomic Encyclopedia of Type Strains, Phase IV (KMG-IV): sequencing the most valuable type-strain genomes for metagenomic binning, comparative biology and taxonomic classification.</title>
        <authorList>
            <person name="Goeker M."/>
        </authorList>
    </citation>
    <scope>NUCLEOTIDE SEQUENCE [LARGE SCALE GENOMIC DNA]</scope>
    <source>
        <strain evidence="7 8">DSM 25966</strain>
    </source>
</reference>
<keyword evidence="5 6" id="KW-0472">Membrane</keyword>
<feature type="transmembrane region" description="Helical" evidence="6">
    <location>
        <begin position="110"/>
        <end position="130"/>
    </location>
</feature>
<proteinExistence type="predicted"/>
<accession>A0A840AQ93</accession>
<feature type="transmembrane region" description="Helical" evidence="6">
    <location>
        <begin position="315"/>
        <end position="335"/>
    </location>
</feature>
<feature type="transmembrane region" description="Helical" evidence="6">
    <location>
        <begin position="142"/>
        <end position="161"/>
    </location>
</feature>
<dbReference type="CDD" id="cd06580">
    <property type="entry name" value="TM_PBP1_transp_TpRbsC_like"/>
    <property type="match status" value="1"/>
</dbReference>